<comment type="similarity">
    <text evidence="9">Belongs to the bacterial CoaD family.</text>
</comment>
<comment type="catalytic activity">
    <reaction evidence="8 9">
        <text>(R)-4'-phosphopantetheine + ATP + H(+) = 3'-dephospho-CoA + diphosphate</text>
        <dbReference type="Rhea" id="RHEA:19801"/>
        <dbReference type="ChEBI" id="CHEBI:15378"/>
        <dbReference type="ChEBI" id="CHEBI:30616"/>
        <dbReference type="ChEBI" id="CHEBI:33019"/>
        <dbReference type="ChEBI" id="CHEBI:57328"/>
        <dbReference type="ChEBI" id="CHEBI:61723"/>
        <dbReference type="EC" id="2.7.7.3"/>
    </reaction>
</comment>
<evidence type="ECO:0000256" key="2">
    <source>
        <dbReference type="ARBA" id="ARBA00022679"/>
    </source>
</evidence>
<feature type="binding site" evidence="9">
    <location>
        <position position="77"/>
    </location>
    <ligand>
        <name>substrate</name>
    </ligand>
</feature>
<gene>
    <name evidence="9 11" type="primary">coaD</name>
    <name evidence="11" type="ORF">IAD06_04255</name>
</gene>
<dbReference type="NCBIfam" id="TIGR00125">
    <property type="entry name" value="cyt_tran_rel"/>
    <property type="match status" value="1"/>
</dbReference>
<feature type="binding site" evidence="9">
    <location>
        <begin position="13"/>
        <end position="14"/>
    </location>
    <ligand>
        <name>ATP</name>
        <dbReference type="ChEBI" id="CHEBI:30616"/>
    </ligand>
</feature>
<dbReference type="InterPro" id="IPR001980">
    <property type="entry name" value="PPAT"/>
</dbReference>
<evidence type="ECO:0000256" key="5">
    <source>
        <dbReference type="ARBA" id="ARBA00022840"/>
    </source>
</evidence>
<feature type="domain" description="Cytidyltransferase-like" evidence="10">
    <location>
        <begin position="9"/>
        <end position="136"/>
    </location>
</feature>
<feature type="binding site" evidence="9">
    <location>
        <begin position="126"/>
        <end position="132"/>
    </location>
    <ligand>
        <name>ATP</name>
        <dbReference type="ChEBI" id="CHEBI:30616"/>
    </ligand>
</feature>
<evidence type="ECO:0000313" key="12">
    <source>
        <dbReference type="Proteomes" id="UP000886722"/>
    </source>
</evidence>
<comment type="pathway">
    <text evidence="9">Cofactor biosynthesis; coenzyme A biosynthesis; CoA from (R)-pantothenate: step 4/5.</text>
</comment>
<feature type="site" description="Transition state stabilizer" evidence="9">
    <location>
        <position position="21"/>
    </location>
</feature>
<dbReference type="InterPro" id="IPR014729">
    <property type="entry name" value="Rossmann-like_a/b/a_fold"/>
</dbReference>
<organism evidence="11 12">
    <name type="scientific">Candidatus Caccoplasma intestinavium</name>
    <dbReference type="NCBI Taxonomy" id="2840716"/>
    <lineage>
        <taxon>Bacteria</taxon>
        <taxon>Pseudomonadati</taxon>
        <taxon>Bacteroidota</taxon>
        <taxon>Bacteroidia</taxon>
        <taxon>Bacteroidales</taxon>
        <taxon>Bacteroidaceae</taxon>
        <taxon>Bacteroidaceae incertae sedis</taxon>
        <taxon>Candidatus Caccoplasma</taxon>
    </lineage>
</organism>
<dbReference type="EMBL" id="DVKT01000034">
    <property type="protein sequence ID" value="HIT39236.1"/>
    <property type="molecule type" value="Genomic_DNA"/>
</dbReference>
<evidence type="ECO:0000259" key="10">
    <source>
        <dbReference type="Pfam" id="PF01467"/>
    </source>
</evidence>
<evidence type="ECO:0000256" key="8">
    <source>
        <dbReference type="ARBA" id="ARBA00029346"/>
    </source>
</evidence>
<dbReference type="InterPro" id="IPR004821">
    <property type="entry name" value="Cyt_trans-like"/>
</dbReference>
<sequence>MKTSEKIAFYPGTFDPFTLGHASITRRALQIFDKVIIAVGINDAKRCLYTPDQRVNMLRELFASDPRVEVIAYNDLTVVEAQRQNVTAILRGIRSIADFEYEKTIADLNRDISGIETLLLFTEPQYAHISSSVVRELLRYNQPVKQFIPKNLKLPDCE</sequence>
<evidence type="ECO:0000256" key="1">
    <source>
        <dbReference type="ARBA" id="ARBA00022490"/>
    </source>
</evidence>
<dbReference type="GO" id="GO:0005524">
    <property type="term" value="F:ATP binding"/>
    <property type="evidence" value="ECO:0007669"/>
    <property type="project" value="UniProtKB-KW"/>
</dbReference>
<dbReference type="PRINTS" id="PR01020">
    <property type="entry name" value="LPSBIOSNTHSS"/>
</dbReference>
<comment type="cofactor">
    <cofactor evidence="9">
        <name>Mg(2+)</name>
        <dbReference type="ChEBI" id="CHEBI:18420"/>
    </cofactor>
</comment>
<dbReference type="HAMAP" id="MF_00151">
    <property type="entry name" value="PPAT_bact"/>
    <property type="match status" value="1"/>
</dbReference>
<evidence type="ECO:0000256" key="9">
    <source>
        <dbReference type="HAMAP-Rule" id="MF_00151"/>
    </source>
</evidence>
<reference evidence="11" key="1">
    <citation type="submission" date="2020-10" db="EMBL/GenBank/DDBJ databases">
        <authorList>
            <person name="Gilroy R."/>
        </authorList>
    </citation>
    <scope>NUCLEOTIDE SEQUENCE</scope>
    <source>
        <strain evidence="11">21143</strain>
    </source>
</reference>
<keyword evidence="5 9" id="KW-0067">ATP-binding</keyword>
<dbReference type="GO" id="GO:0015937">
    <property type="term" value="P:coenzyme A biosynthetic process"/>
    <property type="evidence" value="ECO:0007669"/>
    <property type="project" value="UniProtKB-UniRule"/>
</dbReference>
<keyword evidence="2 9" id="KW-0808">Transferase</keyword>
<feature type="binding site" evidence="9">
    <location>
        <begin position="92"/>
        <end position="94"/>
    </location>
    <ligand>
        <name>ATP</name>
        <dbReference type="ChEBI" id="CHEBI:30616"/>
    </ligand>
</feature>
<feature type="binding site" evidence="9">
    <location>
        <position position="91"/>
    </location>
    <ligand>
        <name>substrate</name>
    </ligand>
</feature>
<dbReference type="Gene3D" id="3.40.50.620">
    <property type="entry name" value="HUPs"/>
    <property type="match status" value="1"/>
</dbReference>
<comment type="subcellular location">
    <subcellularLocation>
        <location evidence="9">Cytoplasm</location>
    </subcellularLocation>
</comment>
<dbReference type="PANTHER" id="PTHR21342:SF1">
    <property type="entry name" value="PHOSPHOPANTETHEINE ADENYLYLTRANSFERASE"/>
    <property type="match status" value="1"/>
</dbReference>
<comment type="subunit">
    <text evidence="9">Homohexamer.</text>
</comment>
<dbReference type="Proteomes" id="UP000886722">
    <property type="component" value="Unassembled WGS sequence"/>
</dbReference>
<evidence type="ECO:0000313" key="11">
    <source>
        <dbReference type="EMBL" id="HIT39236.1"/>
    </source>
</evidence>
<dbReference type="EC" id="2.7.7.3" evidence="9"/>
<feature type="binding site" evidence="9">
    <location>
        <position position="102"/>
    </location>
    <ligand>
        <name>ATP</name>
        <dbReference type="ChEBI" id="CHEBI:30616"/>
    </ligand>
</feature>
<feature type="binding site" evidence="9">
    <location>
        <position position="21"/>
    </location>
    <ligand>
        <name>ATP</name>
        <dbReference type="ChEBI" id="CHEBI:30616"/>
    </ligand>
</feature>
<proteinExistence type="inferred from homology"/>
<keyword evidence="1 9" id="KW-0963">Cytoplasm</keyword>
<dbReference type="NCBIfam" id="TIGR01510">
    <property type="entry name" value="coaD_prev_kdtB"/>
    <property type="match status" value="1"/>
</dbReference>
<dbReference type="SUPFAM" id="SSF52374">
    <property type="entry name" value="Nucleotidylyl transferase"/>
    <property type="match status" value="1"/>
</dbReference>
<evidence type="ECO:0000256" key="7">
    <source>
        <dbReference type="ARBA" id="ARBA00022993"/>
    </source>
</evidence>
<protein>
    <recommendedName>
        <fullName evidence="9">Phosphopantetheine adenylyltransferase</fullName>
        <ecNumber evidence="9">2.7.7.3</ecNumber>
    </recommendedName>
    <alternativeName>
        <fullName evidence="9">Dephospho-CoA pyrophosphorylase</fullName>
    </alternativeName>
    <alternativeName>
        <fullName evidence="9">Pantetheine-phosphate adenylyltransferase</fullName>
        <shortName evidence="9">PPAT</shortName>
    </alternativeName>
</protein>
<dbReference type="GO" id="GO:0004595">
    <property type="term" value="F:pantetheine-phosphate adenylyltransferase activity"/>
    <property type="evidence" value="ECO:0007669"/>
    <property type="project" value="UniProtKB-UniRule"/>
</dbReference>
<evidence type="ECO:0000256" key="4">
    <source>
        <dbReference type="ARBA" id="ARBA00022741"/>
    </source>
</evidence>
<accession>A0A9D1KDI4</accession>
<comment type="caution">
    <text evidence="11">The sequence shown here is derived from an EMBL/GenBank/DDBJ whole genome shotgun (WGS) entry which is preliminary data.</text>
</comment>
<comment type="function">
    <text evidence="9">Reversibly transfers an adenylyl group from ATP to 4'-phosphopantetheine, yielding dephospho-CoA (dPCoA) and pyrophosphate.</text>
</comment>
<feature type="binding site" evidence="9">
    <location>
        <position position="45"/>
    </location>
    <ligand>
        <name>substrate</name>
    </ligand>
</feature>
<dbReference type="Pfam" id="PF01467">
    <property type="entry name" value="CTP_transf_like"/>
    <property type="match status" value="1"/>
</dbReference>
<name>A0A9D1KDI4_9BACT</name>
<dbReference type="PANTHER" id="PTHR21342">
    <property type="entry name" value="PHOSPHOPANTETHEINE ADENYLYLTRANSFERASE"/>
    <property type="match status" value="1"/>
</dbReference>
<feature type="binding site" evidence="9">
    <location>
        <position position="13"/>
    </location>
    <ligand>
        <name>substrate</name>
    </ligand>
</feature>
<reference evidence="11" key="2">
    <citation type="journal article" date="2021" name="PeerJ">
        <title>Extensive microbial diversity within the chicken gut microbiome revealed by metagenomics and culture.</title>
        <authorList>
            <person name="Gilroy R."/>
            <person name="Ravi A."/>
            <person name="Getino M."/>
            <person name="Pursley I."/>
            <person name="Horton D.L."/>
            <person name="Alikhan N.F."/>
            <person name="Baker D."/>
            <person name="Gharbi K."/>
            <person name="Hall N."/>
            <person name="Watson M."/>
            <person name="Adriaenssens E.M."/>
            <person name="Foster-Nyarko E."/>
            <person name="Jarju S."/>
            <person name="Secka A."/>
            <person name="Antonio M."/>
            <person name="Oren A."/>
            <person name="Chaudhuri R.R."/>
            <person name="La Ragione R."/>
            <person name="Hildebrand F."/>
            <person name="Pallen M.J."/>
        </authorList>
    </citation>
    <scope>NUCLEOTIDE SEQUENCE</scope>
    <source>
        <strain evidence="11">21143</strain>
    </source>
</reference>
<keyword evidence="6 9" id="KW-0460">Magnesium</keyword>
<dbReference type="AlphaFoldDB" id="A0A9D1KDI4"/>
<dbReference type="GO" id="GO:0005737">
    <property type="term" value="C:cytoplasm"/>
    <property type="evidence" value="ECO:0007669"/>
    <property type="project" value="UniProtKB-SubCell"/>
</dbReference>
<evidence type="ECO:0000256" key="6">
    <source>
        <dbReference type="ARBA" id="ARBA00022842"/>
    </source>
</evidence>
<keyword evidence="7 9" id="KW-0173">Coenzyme A biosynthesis</keyword>
<keyword evidence="4 9" id="KW-0547">Nucleotide-binding</keyword>
<keyword evidence="3 9" id="KW-0548">Nucleotidyltransferase</keyword>
<evidence type="ECO:0000256" key="3">
    <source>
        <dbReference type="ARBA" id="ARBA00022695"/>
    </source>
</evidence>